<dbReference type="GO" id="GO:0051382">
    <property type="term" value="P:kinetochore assembly"/>
    <property type="evidence" value="ECO:0007669"/>
    <property type="project" value="InterPro"/>
</dbReference>
<evidence type="ECO:0000313" key="8">
    <source>
        <dbReference type="Proteomes" id="UP000007875"/>
    </source>
</evidence>
<keyword evidence="8" id="KW-1185">Reference proteome</keyword>
<proteinExistence type="inferred from homology"/>
<dbReference type="eggNOG" id="ENOG502RZH1">
    <property type="taxonomic scope" value="Eukaryota"/>
</dbReference>
<dbReference type="GO" id="GO:0000776">
    <property type="term" value="C:kinetochore"/>
    <property type="evidence" value="ECO:0007669"/>
    <property type="project" value="InterPro"/>
</dbReference>
<dbReference type="SUPFAM" id="SSF47113">
    <property type="entry name" value="Histone-fold"/>
    <property type="match status" value="1"/>
</dbReference>
<dbReference type="Ensembl" id="ENSCSAVT00000019864.1">
    <property type="protein sequence ID" value="ENSCSAVP00000019652.1"/>
    <property type="gene ID" value="ENSCSAVG00000011514.1"/>
</dbReference>
<evidence type="ECO:0000256" key="5">
    <source>
        <dbReference type="ARBA" id="ARBA00023242"/>
    </source>
</evidence>
<protein>
    <recommendedName>
        <fullName evidence="6">CENP-T/Histone H4 histone fold domain-containing protein</fullName>
    </recommendedName>
</protein>
<dbReference type="InterPro" id="IPR028255">
    <property type="entry name" value="CENP-T"/>
</dbReference>
<sequence>MSDPSLVLHRIPETLVEALMMSLRKSKVEELQLRTSVLKPKSKVVVPSMRKLLTTEQSNKASKSVGRKLPVPSNQIRDIVQHHCSNKLTKGAVEAIEVSFEKFFKYLCRDVMAICLHAGKKIVTQADIELVMKRQRFIKDNKSLQILIEQNFPLEYRQLFIPVASSVTLKQRKKN</sequence>
<dbReference type="GO" id="GO:0007059">
    <property type="term" value="P:chromosome segregation"/>
    <property type="evidence" value="ECO:0007669"/>
    <property type="project" value="TreeGrafter"/>
</dbReference>
<dbReference type="Pfam" id="PF15511">
    <property type="entry name" value="CENP-T_C"/>
    <property type="match status" value="1"/>
</dbReference>
<dbReference type="GO" id="GO:0046982">
    <property type="term" value="F:protein heterodimerization activity"/>
    <property type="evidence" value="ECO:0007669"/>
    <property type="project" value="InterPro"/>
</dbReference>
<reference evidence="7" key="2">
    <citation type="submission" date="2025-08" db="UniProtKB">
        <authorList>
            <consortium name="Ensembl"/>
        </authorList>
    </citation>
    <scope>IDENTIFICATION</scope>
</reference>
<evidence type="ECO:0000256" key="2">
    <source>
        <dbReference type="ARBA" id="ARBA00004286"/>
    </source>
</evidence>
<evidence type="ECO:0000259" key="6">
    <source>
        <dbReference type="Pfam" id="PF15511"/>
    </source>
</evidence>
<reference evidence="8" key="1">
    <citation type="submission" date="2003-08" db="EMBL/GenBank/DDBJ databases">
        <authorList>
            <person name="Birren B."/>
            <person name="Nusbaum C."/>
            <person name="Abebe A."/>
            <person name="Abouelleil A."/>
            <person name="Adekoya E."/>
            <person name="Ait-zahra M."/>
            <person name="Allen N."/>
            <person name="Allen T."/>
            <person name="An P."/>
            <person name="Anderson M."/>
            <person name="Anderson S."/>
            <person name="Arachchi H."/>
            <person name="Armbruster J."/>
            <person name="Bachantsang P."/>
            <person name="Baldwin J."/>
            <person name="Barry A."/>
            <person name="Bayul T."/>
            <person name="Blitshsteyn B."/>
            <person name="Bloom T."/>
            <person name="Blye J."/>
            <person name="Boguslavskiy L."/>
            <person name="Borowsky M."/>
            <person name="Boukhgalter B."/>
            <person name="Brunache A."/>
            <person name="Butler J."/>
            <person name="Calixte N."/>
            <person name="Calvo S."/>
            <person name="Camarata J."/>
            <person name="Campo K."/>
            <person name="Chang J."/>
            <person name="Cheshatsang Y."/>
            <person name="Citroen M."/>
            <person name="Collymore A."/>
            <person name="Considine T."/>
            <person name="Cook A."/>
            <person name="Cooke P."/>
            <person name="Corum B."/>
            <person name="Cuomo C."/>
            <person name="David R."/>
            <person name="Dawoe T."/>
            <person name="Degray S."/>
            <person name="Dodge S."/>
            <person name="Dooley K."/>
            <person name="Dorje P."/>
            <person name="Dorjee K."/>
            <person name="Dorris L."/>
            <person name="Duffey N."/>
            <person name="Dupes A."/>
            <person name="Elkins T."/>
            <person name="Engels R."/>
            <person name="Erickson J."/>
            <person name="Farina A."/>
            <person name="Faro S."/>
            <person name="Ferreira P."/>
            <person name="Fischer H."/>
            <person name="Fitzgerald M."/>
            <person name="Foley K."/>
            <person name="Gage D."/>
            <person name="Galagan J."/>
            <person name="Gearin G."/>
            <person name="Gnerre S."/>
            <person name="Gnirke A."/>
            <person name="Goyette A."/>
            <person name="Graham J."/>
            <person name="Grandbois E."/>
            <person name="Gyaltsen K."/>
            <person name="Hafez N."/>
            <person name="Hagopian D."/>
            <person name="Hagos B."/>
            <person name="Hall J."/>
            <person name="Hatcher B."/>
            <person name="Heller A."/>
            <person name="Higgins H."/>
            <person name="Honan T."/>
            <person name="Horn A."/>
            <person name="Houde N."/>
            <person name="Hughes L."/>
            <person name="Hulme W."/>
            <person name="Husby E."/>
            <person name="Iliev I."/>
            <person name="Jaffe D."/>
            <person name="Jones C."/>
            <person name="Kamal M."/>
            <person name="Kamat A."/>
            <person name="Kamvysselis M."/>
            <person name="Karlsson E."/>
            <person name="Kells C."/>
            <person name="Kieu A."/>
            <person name="Kisner P."/>
            <person name="Kodira C."/>
            <person name="Kulbokas E."/>
            <person name="Labutti K."/>
            <person name="Lama D."/>
            <person name="Landers T."/>
            <person name="Leger J."/>
            <person name="Levine S."/>
            <person name="Lewis D."/>
            <person name="Lewis T."/>
            <person name="Lindblad-toh K."/>
            <person name="Liu X."/>
            <person name="Lokyitsang T."/>
            <person name="Lokyitsang Y."/>
            <person name="Lucien O."/>
            <person name="Lui A."/>
            <person name="Ma L.J."/>
            <person name="Mabbitt R."/>
            <person name="Macdonald J."/>
            <person name="Maclean C."/>
            <person name="Major J."/>
            <person name="Manning J."/>
            <person name="Marabella R."/>
            <person name="Maru K."/>
            <person name="Matthews C."/>
            <person name="Mauceli E."/>
            <person name="Mccarthy M."/>
            <person name="Mcdonough S."/>
            <person name="Mcghee T."/>
            <person name="Meldrim J."/>
            <person name="Meneus L."/>
            <person name="Mesirov J."/>
            <person name="Mihalev A."/>
            <person name="Mihova T."/>
            <person name="Mikkelsen T."/>
            <person name="Mlenga V."/>
            <person name="Moru K."/>
            <person name="Mozes J."/>
            <person name="Mulrain L."/>
            <person name="Munson G."/>
            <person name="Naylor J."/>
            <person name="Newes C."/>
            <person name="Nguyen C."/>
            <person name="Nguyen N."/>
            <person name="Nguyen T."/>
            <person name="Nicol R."/>
            <person name="Nielsen C."/>
            <person name="Nizzari M."/>
            <person name="Norbu C."/>
            <person name="Norbu N."/>
            <person name="O'donnell P."/>
            <person name="Okoawo O."/>
            <person name="O'leary S."/>
            <person name="Omotosho B."/>
            <person name="O'neill K."/>
            <person name="Osman S."/>
            <person name="Parker S."/>
            <person name="Perrin D."/>
            <person name="Phunkhang P."/>
            <person name="Piqani B."/>
            <person name="Purcell S."/>
            <person name="Rachupka T."/>
            <person name="Ramasamy U."/>
            <person name="Rameau R."/>
            <person name="Ray V."/>
            <person name="Raymond C."/>
            <person name="Retta R."/>
            <person name="Richardson S."/>
            <person name="Rise C."/>
            <person name="Rodriguez J."/>
            <person name="Rogers J."/>
            <person name="Rogov P."/>
            <person name="Rutman M."/>
            <person name="Schupbach R."/>
            <person name="Seaman C."/>
            <person name="Settipalli S."/>
            <person name="Sharpe T."/>
            <person name="Sheridan J."/>
            <person name="Sherpa N."/>
            <person name="Shi J."/>
            <person name="Smirnov S."/>
            <person name="Smith C."/>
            <person name="Sougnez C."/>
            <person name="Spencer B."/>
            <person name="Stalker J."/>
            <person name="Stange-thomann N."/>
            <person name="Stavropoulos S."/>
            <person name="Stetson K."/>
            <person name="Stone C."/>
            <person name="Stone S."/>
            <person name="Stubbs M."/>
            <person name="Talamas J."/>
            <person name="Tchuinga P."/>
            <person name="Tenzing P."/>
            <person name="Tesfaye S."/>
            <person name="Theodore J."/>
            <person name="Thoulutsang Y."/>
            <person name="Topham K."/>
            <person name="Towey S."/>
            <person name="Tsamla T."/>
            <person name="Tsomo N."/>
            <person name="Vallee D."/>
            <person name="Vassiliev H."/>
            <person name="Venkataraman V."/>
            <person name="Vinson J."/>
            <person name="Vo A."/>
            <person name="Wade C."/>
            <person name="Wang S."/>
            <person name="Wangchuk T."/>
            <person name="Wangdi T."/>
            <person name="Whittaker C."/>
            <person name="Wilkinson J."/>
            <person name="Wu Y."/>
            <person name="Wyman D."/>
            <person name="Yadav S."/>
            <person name="Yang S."/>
            <person name="Yang X."/>
            <person name="Yeager S."/>
            <person name="Yee E."/>
            <person name="Young G."/>
            <person name="Zainoun J."/>
            <person name="Zembeck L."/>
            <person name="Zimmer A."/>
            <person name="Zody M."/>
            <person name="Lander E."/>
        </authorList>
    </citation>
    <scope>NUCLEOTIDE SEQUENCE [LARGE SCALE GENOMIC DNA]</scope>
</reference>
<organism evidence="7 8">
    <name type="scientific">Ciona savignyi</name>
    <name type="common">Pacific transparent sea squirt</name>
    <dbReference type="NCBI Taxonomy" id="51511"/>
    <lineage>
        <taxon>Eukaryota</taxon>
        <taxon>Metazoa</taxon>
        <taxon>Chordata</taxon>
        <taxon>Tunicata</taxon>
        <taxon>Ascidiacea</taxon>
        <taxon>Phlebobranchia</taxon>
        <taxon>Cionidae</taxon>
        <taxon>Ciona</taxon>
    </lineage>
</organism>
<dbReference type="HOGENOM" id="CLU_1531995_0_0_1"/>
<dbReference type="GeneTree" id="ENSGT00390000003044"/>
<dbReference type="Proteomes" id="UP000007875">
    <property type="component" value="Unassembled WGS sequence"/>
</dbReference>
<dbReference type="AlphaFoldDB" id="H2ZPY6"/>
<dbReference type="GO" id="GO:0003677">
    <property type="term" value="F:DNA binding"/>
    <property type="evidence" value="ECO:0007669"/>
    <property type="project" value="InterPro"/>
</dbReference>
<dbReference type="GO" id="GO:0005634">
    <property type="term" value="C:nucleus"/>
    <property type="evidence" value="ECO:0007669"/>
    <property type="project" value="UniProtKB-SubCell"/>
</dbReference>
<dbReference type="InParanoid" id="H2ZPY6"/>
<dbReference type="InterPro" id="IPR009072">
    <property type="entry name" value="Histone-fold"/>
</dbReference>
<dbReference type="PANTHER" id="PTHR46904:SF1">
    <property type="entry name" value="CENTROMERE PROTEIN T"/>
    <property type="match status" value="1"/>
</dbReference>
<keyword evidence="5" id="KW-0539">Nucleus</keyword>
<feature type="domain" description="CENP-T/Histone H4 histone fold" evidence="6">
    <location>
        <begin position="76"/>
        <end position="162"/>
    </location>
</feature>
<keyword evidence="4" id="KW-0158">Chromosome</keyword>
<comment type="similarity">
    <text evidence="3">Belongs to the CENP-T/CNN1 family.</text>
</comment>
<evidence type="ECO:0000256" key="3">
    <source>
        <dbReference type="ARBA" id="ARBA00010137"/>
    </source>
</evidence>
<evidence type="ECO:0000256" key="4">
    <source>
        <dbReference type="ARBA" id="ARBA00022454"/>
    </source>
</evidence>
<dbReference type="PANTHER" id="PTHR46904">
    <property type="entry name" value="CENTROMERE PROTEIN T"/>
    <property type="match status" value="1"/>
</dbReference>
<comment type="subcellular location">
    <subcellularLocation>
        <location evidence="2">Chromosome</location>
    </subcellularLocation>
    <subcellularLocation>
        <location evidence="1">Nucleus</location>
    </subcellularLocation>
</comment>
<accession>H2ZPY6</accession>
<dbReference type="STRING" id="51511.ENSCSAVP00000019652"/>
<dbReference type="OMA" id="CHDIETM"/>
<reference evidence="7" key="3">
    <citation type="submission" date="2025-09" db="UniProtKB">
        <authorList>
            <consortium name="Ensembl"/>
        </authorList>
    </citation>
    <scope>IDENTIFICATION</scope>
</reference>
<dbReference type="CDD" id="cd22920">
    <property type="entry name" value="HFD_CENP-T"/>
    <property type="match status" value="1"/>
</dbReference>
<name>H2ZPY6_CIOSA</name>
<dbReference type="Gene3D" id="1.10.20.10">
    <property type="entry name" value="Histone, subunit A"/>
    <property type="match status" value="1"/>
</dbReference>
<evidence type="ECO:0000256" key="1">
    <source>
        <dbReference type="ARBA" id="ARBA00004123"/>
    </source>
</evidence>
<dbReference type="InterPro" id="IPR035425">
    <property type="entry name" value="CENP-T/H4_C"/>
</dbReference>
<evidence type="ECO:0000313" key="7">
    <source>
        <dbReference type="Ensembl" id="ENSCSAVP00000019652.1"/>
    </source>
</evidence>
<dbReference type="GO" id="GO:0000278">
    <property type="term" value="P:mitotic cell cycle"/>
    <property type="evidence" value="ECO:0007669"/>
    <property type="project" value="TreeGrafter"/>
</dbReference>